<name>A0ABT6QR99_9PSED</name>
<feature type="transmembrane region" description="Helical" evidence="1">
    <location>
        <begin position="25"/>
        <end position="43"/>
    </location>
</feature>
<proteinExistence type="predicted"/>
<organism evidence="2 3">
    <name type="scientific">Pseudomonas fungipugnans</name>
    <dbReference type="NCBI Taxonomy" id="3024217"/>
    <lineage>
        <taxon>Bacteria</taxon>
        <taxon>Pseudomonadati</taxon>
        <taxon>Pseudomonadota</taxon>
        <taxon>Gammaproteobacteria</taxon>
        <taxon>Pseudomonadales</taxon>
        <taxon>Pseudomonadaceae</taxon>
        <taxon>Pseudomonas</taxon>
    </lineage>
</organism>
<gene>
    <name evidence="2" type="primary">gspM</name>
    <name evidence="2" type="ORF">POF45_18260</name>
</gene>
<comment type="caution">
    <text evidence="2">The sequence shown here is derived from an EMBL/GenBank/DDBJ whole genome shotgun (WGS) entry which is preliminary data.</text>
</comment>
<evidence type="ECO:0000313" key="3">
    <source>
        <dbReference type="Proteomes" id="UP001159100"/>
    </source>
</evidence>
<dbReference type="EMBL" id="JARBWL010000002">
    <property type="protein sequence ID" value="MDI2593353.1"/>
    <property type="molecule type" value="Genomic_DNA"/>
</dbReference>
<reference evidence="2 3" key="1">
    <citation type="submission" date="2023-02" db="EMBL/GenBank/DDBJ databases">
        <title>Pseudomonas chrutzelriedensis sp. nov., a potently antifungal strain isolated from moss.</title>
        <authorList>
            <person name="Schnyder A."/>
            <person name="Kalawong R."/>
            <person name="Eberl L."/>
            <person name="Agnoli K."/>
        </authorList>
    </citation>
    <scope>NUCLEOTIDE SEQUENCE [LARGE SCALE GENOMIC DNA]</scope>
    <source>
        <strain evidence="2 3">681</strain>
    </source>
</reference>
<evidence type="ECO:0000256" key="1">
    <source>
        <dbReference type="SAM" id="Phobius"/>
    </source>
</evidence>
<keyword evidence="1" id="KW-1133">Transmembrane helix</keyword>
<keyword evidence="1" id="KW-0472">Membrane</keyword>
<dbReference type="Pfam" id="PF04612">
    <property type="entry name" value="T2SSM"/>
    <property type="match status" value="1"/>
</dbReference>
<keyword evidence="3" id="KW-1185">Reference proteome</keyword>
<sequence>MKPYLKVPPILLEKWQQLPKRDRQMLIMLGIFLVGVLLFSGLWQPAQQRLAAAERLYQQRLGLAMEVQRALPTRQHSVVPTPLSSRLSDSALAQGLDLQQFEVDDSVLRITLRGNALTLLKWLENIEREGAVFESLNLEKSDRLLEARLVVRAGQS</sequence>
<protein>
    <submittedName>
        <fullName evidence="2">Type II secretion system protein GspM</fullName>
    </submittedName>
</protein>
<dbReference type="Proteomes" id="UP001159100">
    <property type="component" value="Unassembled WGS sequence"/>
</dbReference>
<dbReference type="RefSeq" id="WP_282316314.1">
    <property type="nucleotide sequence ID" value="NZ_JARBWL010000002.1"/>
</dbReference>
<keyword evidence="1" id="KW-0812">Transmembrane</keyword>
<evidence type="ECO:0000313" key="2">
    <source>
        <dbReference type="EMBL" id="MDI2593353.1"/>
    </source>
</evidence>
<accession>A0ABT6QR99</accession>
<dbReference type="InterPro" id="IPR007690">
    <property type="entry name" value="T2SS_GspM"/>
</dbReference>